<dbReference type="EMBL" id="MFCX01000016">
    <property type="protein sequence ID" value="OGE26100.1"/>
    <property type="molecule type" value="Genomic_DNA"/>
</dbReference>
<dbReference type="Gene3D" id="3.40.50.300">
    <property type="entry name" value="P-loop containing nucleotide triphosphate hydrolases"/>
    <property type="match status" value="2"/>
</dbReference>
<dbReference type="InterPro" id="IPR006935">
    <property type="entry name" value="Helicase/UvrB_N"/>
</dbReference>
<reference evidence="3 4" key="1">
    <citation type="journal article" date="2016" name="Nat. Commun.">
        <title>Thousands of microbial genomes shed light on interconnected biogeochemical processes in an aquifer system.</title>
        <authorList>
            <person name="Anantharaman K."/>
            <person name="Brown C.T."/>
            <person name="Hug L.A."/>
            <person name="Sharon I."/>
            <person name="Castelle C.J."/>
            <person name="Probst A.J."/>
            <person name="Thomas B.C."/>
            <person name="Singh A."/>
            <person name="Wilkins M.J."/>
            <person name="Karaoz U."/>
            <person name="Brodie E.L."/>
            <person name="Williams K.H."/>
            <person name="Hubbard S.S."/>
            <person name="Banfield J.F."/>
        </authorList>
    </citation>
    <scope>NUCLEOTIDE SEQUENCE [LARGE SCALE GENOMIC DNA]</scope>
</reference>
<dbReference type="InterPro" id="IPR050742">
    <property type="entry name" value="Helicase_Restrict-Modif_Enz"/>
</dbReference>
<dbReference type="SUPFAM" id="SSF52540">
    <property type="entry name" value="P-loop containing nucleoside triphosphate hydrolases"/>
    <property type="match status" value="2"/>
</dbReference>
<dbReference type="AlphaFoldDB" id="A0A1F5JC56"/>
<gene>
    <name evidence="3" type="ORF">A3C26_00080</name>
</gene>
<dbReference type="GO" id="GO:0015668">
    <property type="term" value="F:type III site-specific deoxyribonuclease activity"/>
    <property type="evidence" value="ECO:0007669"/>
    <property type="project" value="InterPro"/>
</dbReference>
<feature type="domain" description="Type III restriction enzyme C-terminal endonuclease" evidence="2">
    <location>
        <begin position="646"/>
        <end position="731"/>
    </location>
</feature>
<dbReference type="PANTHER" id="PTHR47396:SF1">
    <property type="entry name" value="ATP-DEPENDENT HELICASE IRC3-RELATED"/>
    <property type="match status" value="1"/>
</dbReference>
<evidence type="ECO:0000313" key="4">
    <source>
        <dbReference type="Proteomes" id="UP000177042"/>
    </source>
</evidence>
<protein>
    <submittedName>
        <fullName evidence="3">Uncharacterized protein</fullName>
    </submittedName>
</protein>
<dbReference type="InterPro" id="IPR027417">
    <property type="entry name" value="P-loop_NTPase"/>
</dbReference>
<dbReference type="PANTHER" id="PTHR47396">
    <property type="entry name" value="TYPE I RESTRICTION ENZYME ECOKI R PROTEIN"/>
    <property type="match status" value="1"/>
</dbReference>
<dbReference type="Pfam" id="PF19778">
    <property type="entry name" value="RE_endonuc"/>
    <property type="match status" value="1"/>
</dbReference>
<evidence type="ECO:0000313" key="3">
    <source>
        <dbReference type="EMBL" id="OGE26100.1"/>
    </source>
</evidence>
<dbReference type="Proteomes" id="UP000177042">
    <property type="component" value="Unassembled WGS sequence"/>
</dbReference>
<feature type="domain" description="Helicase/UvrB N-terminal" evidence="1">
    <location>
        <begin position="40"/>
        <end position="221"/>
    </location>
</feature>
<organism evidence="3 4">
    <name type="scientific">Candidatus Daviesbacteria bacterium RIFCSPHIGHO2_02_FULL_39_12</name>
    <dbReference type="NCBI Taxonomy" id="1797770"/>
    <lineage>
        <taxon>Bacteria</taxon>
        <taxon>Candidatus Daviesiibacteriota</taxon>
    </lineage>
</organism>
<accession>A0A1F5JC56</accession>
<dbReference type="GO" id="GO:0005524">
    <property type="term" value="F:ATP binding"/>
    <property type="evidence" value="ECO:0007669"/>
    <property type="project" value="InterPro"/>
</dbReference>
<dbReference type="GO" id="GO:0005829">
    <property type="term" value="C:cytosol"/>
    <property type="evidence" value="ECO:0007669"/>
    <property type="project" value="TreeGrafter"/>
</dbReference>
<comment type="caution">
    <text evidence="3">The sequence shown here is derived from an EMBL/GenBank/DDBJ whole genome shotgun (WGS) entry which is preliminary data.</text>
</comment>
<proteinExistence type="predicted"/>
<evidence type="ECO:0000259" key="2">
    <source>
        <dbReference type="Pfam" id="PF19778"/>
    </source>
</evidence>
<sequence length="778" mass="89369">MKNIVEKLTKELSLRKPQELSLVKLHALLENVNVSKDALEDIETRIVGNVKFDTEFPSFTFALATGVGKTRLMAAMIAYLYYTKGLKDFFILTPGETIYTKTIDNFTPSSKKYVFDGLTDFPYFNLVTGENYTFANFGNQLFDAVNIYVFNIQKIFNERTDVEFRFHRYQETLGSSFAELLQQKDLVILMDESHRYRGVKSIKAINHLKPELGLEFTATPVSENIVYTYSLADAIKDSKAAIENLTNGNGARGGYIKIPYVVARSDDFTYKGDIELVKLEDGIRRHREKRALVEEYCTNNKLPFVLPVTLITTKNIQHAKDVKSLIESDSFFEGYYKGKTLLVTSESEVDSIHQLLRLEEPYPKNKNEIVIHVDKLKEGWDVKNVYTIIPFRASISKTLIEQTIGRGLRLPFGELIGIEELDSLDIISHDNFARVVAVAHEVAEGLLGVKKAEKKEELKTYEIKPTENKKLWIKVPLVEAKVYSSNELDFFPIQLRLEELKKITPKLFRTDIVTRQKEDIGEAEVKEEIDPVNRIVRLIITELTELDISHKQVLQKIIKHYLDQLSIKGKELSKLVKLHEQTIIDDIVPQIFDKLNEQTKIKYKVVDDELPFESYLKTVKVSAVPLDKDEVSEAESRGNIIEGYNRSVYPRYVFDSLQEKLLADSLEGDNSVISWVRLRTGQLPIKYIYGNYNPDFIVERKDANYLVEVKDKSKLDKKDPEVIEKAKQAEEWCEIASKATGKKWVYKLLPHTSINKVNSFDAIVSSAYTKTSRWVNWV</sequence>
<dbReference type="InterPro" id="IPR045572">
    <property type="entry name" value="RE_endonuc_C"/>
</dbReference>
<evidence type="ECO:0000259" key="1">
    <source>
        <dbReference type="Pfam" id="PF04851"/>
    </source>
</evidence>
<dbReference type="GO" id="GO:0003677">
    <property type="term" value="F:DNA binding"/>
    <property type="evidence" value="ECO:0007669"/>
    <property type="project" value="InterPro"/>
</dbReference>
<name>A0A1F5JC56_9BACT</name>
<dbReference type="Pfam" id="PF04851">
    <property type="entry name" value="ResIII"/>
    <property type="match status" value="1"/>
</dbReference>